<evidence type="ECO:0000256" key="1">
    <source>
        <dbReference type="ARBA" id="ARBA00022723"/>
    </source>
</evidence>
<keyword evidence="5" id="KW-1185">Reference proteome</keyword>
<dbReference type="GO" id="GO:0051536">
    <property type="term" value="F:iron-sulfur cluster binding"/>
    <property type="evidence" value="ECO:0007669"/>
    <property type="project" value="UniProtKB-KW"/>
</dbReference>
<dbReference type="InterPro" id="IPR017900">
    <property type="entry name" value="4Fe4S_Fe_S_CS"/>
</dbReference>
<dbReference type="AlphaFoldDB" id="A0A1I4JXS9"/>
<dbReference type="PROSITE" id="PS00198">
    <property type="entry name" value="4FE4S_FER_1"/>
    <property type="match status" value="1"/>
</dbReference>
<sequence>MQITALEIQKDIIKTLDAFDHLLYGFAYVGDFSSGKFKNTSYAITIGLPLSPTIVDEIISGPNQVYYDEYLNVNDKLDLITETLKNQINRQGYLAYAIPSSKRTDFVNIKGEFPHKVAAVRGGLGWIGKSSLLISKKYGPRIRISTVLTDIPFQTNGLLLKNYCGTCKRCVYACPAGAIAGNLWSEDLSREELIDVRKCDVWKINHYSQFQGHVCGICVAVCPHGMKKVLDQ</sequence>
<reference evidence="5" key="1">
    <citation type="submission" date="2016-10" db="EMBL/GenBank/DDBJ databases">
        <authorList>
            <person name="Varghese N."/>
            <person name="Submissions S."/>
        </authorList>
    </citation>
    <scope>NUCLEOTIDE SEQUENCE [LARGE SCALE GENOMIC DNA]</scope>
    <source>
        <strain evidence="5">DSM 13327</strain>
    </source>
</reference>
<evidence type="ECO:0000313" key="5">
    <source>
        <dbReference type="Proteomes" id="UP000199520"/>
    </source>
</evidence>
<dbReference type="GO" id="GO:0046872">
    <property type="term" value="F:metal ion binding"/>
    <property type="evidence" value="ECO:0007669"/>
    <property type="project" value="UniProtKB-KW"/>
</dbReference>
<protein>
    <submittedName>
        <fullName evidence="4">Epoxyqueuosine reductase QueG (Queuosine biosynthesis)</fullName>
    </submittedName>
</protein>
<dbReference type="Proteomes" id="UP000199520">
    <property type="component" value="Unassembled WGS sequence"/>
</dbReference>
<dbReference type="PANTHER" id="PTHR42827:SF1">
    <property type="entry name" value="IRON-SULFUR CLUSTER-BINDING PROTEIN"/>
    <property type="match status" value="1"/>
</dbReference>
<dbReference type="RefSeq" id="WP_090935907.1">
    <property type="nucleotide sequence ID" value="NZ_FOTS01000014.1"/>
</dbReference>
<evidence type="ECO:0000256" key="3">
    <source>
        <dbReference type="ARBA" id="ARBA00023014"/>
    </source>
</evidence>
<keyword evidence="1" id="KW-0479">Metal-binding</keyword>
<dbReference type="Pfam" id="PF13484">
    <property type="entry name" value="Fer4_16"/>
    <property type="match status" value="1"/>
</dbReference>
<keyword evidence="2" id="KW-0408">Iron</keyword>
<organism evidence="4 5">
    <name type="scientific">Pelosinus propionicus DSM 13327</name>
    <dbReference type="NCBI Taxonomy" id="1123291"/>
    <lineage>
        <taxon>Bacteria</taxon>
        <taxon>Bacillati</taxon>
        <taxon>Bacillota</taxon>
        <taxon>Negativicutes</taxon>
        <taxon>Selenomonadales</taxon>
        <taxon>Sporomusaceae</taxon>
        <taxon>Pelosinus</taxon>
    </lineage>
</organism>
<accession>A0A1I4JXS9</accession>
<keyword evidence="3" id="KW-0411">Iron-sulfur</keyword>
<dbReference type="STRING" id="1123291.SAMN04490355_101483"/>
<proteinExistence type="predicted"/>
<dbReference type="OrthoDB" id="9815745at2"/>
<dbReference type="PANTHER" id="PTHR42827">
    <property type="entry name" value="IRON-SULFUR CLUSTER-BINDING PROTEIN-RELATED"/>
    <property type="match status" value="1"/>
</dbReference>
<dbReference type="Gene3D" id="3.30.70.20">
    <property type="match status" value="1"/>
</dbReference>
<evidence type="ECO:0000256" key="2">
    <source>
        <dbReference type="ARBA" id="ARBA00023004"/>
    </source>
</evidence>
<name>A0A1I4JXS9_9FIRM</name>
<gene>
    <name evidence="4" type="ORF">SAMN04490355_101483</name>
</gene>
<dbReference type="EMBL" id="FOTS01000014">
    <property type="protein sequence ID" value="SFL71037.1"/>
    <property type="molecule type" value="Genomic_DNA"/>
</dbReference>
<dbReference type="SUPFAM" id="SSF54862">
    <property type="entry name" value="4Fe-4S ferredoxins"/>
    <property type="match status" value="1"/>
</dbReference>
<evidence type="ECO:0000313" key="4">
    <source>
        <dbReference type="EMBL" id="SFL71037.1"/>
    </source>
</evidence>